<keyword evidence="1" id="KW-1133">Transmembrane helix</keyword>
<feature type="transmembrane region" description="Helical" evidence="1">
    <location>
        <begin position="278"/>
        <end position="297"/>
    </location>
</feature>
<feature type="transmembrane region" description="Helical" evidence="1">
    <location>
        <begin position="99"/>
        <end position="120"/>
    </location>
</feature>
<dbReference type="EMBL" id="JH604634">
    <property type="protein sequence ID" value="EHY66001.1"/>
    <property type="molecule type" value="Genomic_DNA"/>
</dbReference>
<evidence type="ECO:0000313" key="2">
    <source>
        <dbReference type="EMBL" id="EHY66001.1"/>
    </source>
</evidence>
<feature type="transmembrane region" description="Helical" evidence="1">
    <location>
        <begin position="192"/>
        <end position="211"/>
    </location>
</feature>
<dbReference type="Proteomes" id="UP000005622">
    <property type="component" value="Unassembled WGS sequence"/>
</dbReference>
<keyword evidence="1" id="KW-0812">Transmembrane</keyword>
<dbReference type="AlphaFoldDB" id="H8ZAU8"/>
<name>H8ZAU8_NEMA1</name>
<dbReference type="STRING" id="944018.H8ZAU8"/>
<feature type="transmembrane region" description="Helical" evidence="1">
    <location>
        <begin position="242"/>
        <end position="266"/>
    </location>
</feature>
<reference evidence="2" key="1">
    <citation type="submission" date="2011-03" db="EMBL/GenBank/DDBJ databases">
        <title>The Genome Sequence of Nematocida sp1 strain ERTm2.</title>
        <authorList>
            <consortium name="The Broad Institute Genome Sequencing Platform"/>
            <consortium name="The Broad Institute Genome Sequencing Center for Infectious Disease"/>
            <person name="Cuomo C."/>
            <person name="Troemel E."/>
            <person name="Young S.K."/>
            <person name="Zeng Q."/>
            <person name="Gargeya S."/>
            <person name="Fitzgerald M."/>
            <person name="Haas B."/>
            <person name="Abouelleil A."/>
            <person name="Alvarado L."/>
            <person name="Arachchi H.M."/>
            <person name="Berlin A."/>
            <person name="Brown A."/>
            <person name="Chapman S.B."/>
            <person name="Chen Z."/>
            <person name="Dunbar C."/>
            <person name="Freedman E."/>
            <person name="Gearin G."/>
            <person name="Gellesch M."/>
            <person name="Goldberg J."/>
            <person name="Griggs A."/>
            <person name="Gujja S."/>
            <person name="Heilman E.R."/>
            <person name="Heiman D."/>
            <person name="Howarth C."/>
            <person name="Larson L."/>
            <person name="Lui A."/>
            <person name="MacDonald P.J.P."/>
            <person name="Mehta T."/>
            <person name="Montmayeur A."/>
            <person name="Murphy C."/>
            <person name="Neiman D."/>
            <person name="Pearson M."/>
            <person name="Priest M."/>
            <person name="Roberts A."/>
            <person name="Saif S."/>
            <person name="Shea T."/>
            <person name="Shenoy N."/>
            <person name="Sisk P."/>
            <person name="Stolte C."/>
            <person name="Sykes S."/>
            <person name="White J."/>
            <person name="Yandava C."/>
            <person name="Wortman J."/>
            <person name="Nusbaum C."/>
            <person name="Birren B."/>
        </authorList>
    </citation>
    <scope>NUCLEOTIDE SEQUENCE</scope>
    <source>
        <strain evidence="2">ERTm2</strain>
    </source>
</reference>
<dbReference type="HOGENOM" id="CLU_903414_0_0_1"/>
<sequence length="304" mass="34165">MAVPMDRMGAVEAAKISSVVFVVMYSTLYMTKTYTQLNTAEQIAVGGISELIKAVTCFIFLYFTEEYESTEYLPGYLVSGILSSLQSVTWMQVSQAFPNLIVLISSQSKIFFVFLMAIVFMRRRYVLLQYFAQLTLLLGIFMPVILKGTSSLNNTIFEYVMLVGLPILSAYTGVVFEMWIAPRLKSKWKSAVNHAATSAFFSFLISAVLFANGHSIRLENVQSVATLSLVKSVDSIVFGYFIIYYTTLVRMLIILAISPVLSILISYQFEEAITPDRIIGVAITFASILLFHLPYYLNRQVSNK</sequence>
<feature type="transmembrane region" description="Helical" evidence="1">
    <location>
        <begin position="43"/>
        <end position="63"/>
    </location>
</feature>
<keyword evidence="1" id="KW-0472">Membrane</keyword>
<protein>
    <recommendedName>
        <fullName evidence="3">Sugar phosphate transporter domain-containing protein</fullName>
    </recommendedName>
</protein>
<feature type="transmembrane region" description="Helical" evidence="1">
    <location>
        <begin position="12"/>
        <end position="31"/>
    </location>
</feature>
<accession>H8ZAU8</accession>
<organism evidence="2">
    <name type="scientific">Nematocida ausubeli (strain ATCC PRA-371 / ERTm2)</name>
    <name type="common">Nematode killer fungus</name>
    <dbReference type="NCBI Taxonomy" id="1913371"/>
    <lineage>
        <taxon>Eukaryota</taxon>
        <taxon>Fungi</taxon>
        <taxon>Fungi incertae sedis</taxon>
        <taxon>Microsporidia</taxon>
        <taxon>Nematocida</taxon>
    </lineage>
</organism>
<proteinExistence type="predicted"/>
<feature type="transmembrane region" description="Helical" evidence="1">
    <location>
        <begin position="158"/>
        <end position="180"/>
    </location>
</feature>
<gene>
    <name evidence="2" type="ORF">NERG_00697</name>
</gene>
<evidence type="ECO:0008006" key="3">
    <source>
        <dbReference type="Google" id="ProtNLM"/>
    </source>
</evidence>
<feature type="transmembrane region" description="Helical" evidence="1">
    <location>
        <begin position="127"/>
        <end position="146"/>
    </location>
</feature>
<evidence type="ECO:0000256" key="1">
    <source>
        <dbReference type="SAM" id="Phobius"/>
    </source>
</evidence>